<dbReference type="Proteomes" id="UP000054937">
    <property type="component" value="Unassembled WGS sequence"/>
</dbReference>
<sequence>MLNDILQRIGPINRYDINQKNDHIELGLQIYQDLTILHPKQNVIQKQKSIKFSNINQKKFSNNDISSNKLYCLTPQKNIQTKIKTDSFRSLYNSYQISSQQINYKRQNTRKPKKSILNQSHIIDKKSHFSIDSYNSLKKNEVIQFHSEQNLNNYNSPPSWIRNLDEELTNDRRDLILLQGKVNTLEIHTKYEVEQFRKLTDVDAKRLQSQMDQGFQNQRQNHFDLKKQVNEEESHHKQQKKEIIQIQKKIGSMEQEIGPGNIKKSQERQLKLQQIKQSKMEETLTQHPDVSFINNNNTNNSTFLNNESLINNTFQSVLKSGFITQN</sequence>
<dbReference type="AlphaFoldDB" id="A0A0V0R313"/>
<evidence type="ECO:0000256" key="1">
    <source>
        <dbReference type="SAM" id="Coils"/>
    </source>
</evidence>
<protein>
    <submittedName>
        <fullName evidence="2">Uncharacterized protein</fullName>
    </submittedName>
</protein>
<reference evidence="2 3" key="1">
    <citation type="journal article" date="2015" name="Sci. Rep.">
        <title>Genome of the facultative scuticociliatosis pathogen Pseudocohnilembus persalinus provides insight into its virulence through horizontal gene transfer.</title>
        <authorList>
            <person name="Xiong J."/>
            <person name="Wang G."/>
            <person name="Cheng J."/>
            <person name="Tian M."/>
            <person name="Pan X."/>
            <person name="Warren A."/>
            <person name="Jiang C."/>
            <person name="Yuan D."/>
            <person name="Miao W."/>
        </authorList>
    </citation>
    <scope>NUCLEOTIDE SEQUENCE [LARGE SCALE GENOMIC DNA]</scope>
    <source>
        <strain evidence="2">36N120E</strain>
    </source>
</reference>
<accession>A0A0V0R313</accession>
<dbReference type="EMBL" id="LDAU01000057">
    <property type="protein sequence ID" value="KRX08898.1"/>
    <property type="molecule type" value="Genomic_DNA"/>
</dbReference>
<proteinExistence type="predicted"/>
<feature type="coiled-coil region" evidence="1">
    <location>
        <begin position="229"/>
        <end position="256"/>
    </location>
</feature>
<evidence type="ECO:0000313" key="2">
    <source>
        <dbReference type="EMBL" id="KRX08898.1"/>
    </source>
</evidence>
<name>A0A0V0R313_PSEPJ</name>
<comment type="caution">
    <text evidence="2">The sequence shown here is derived from an EMBL/GenBank/DDBJ whole genome shotgun (WGS) entry which is preliminary data.</text>
</comment>
<keyword evidence="3" id="KW-1185">Reference proteome</keyword>
<gene>
    <name evidence="2" type="ORF">PPERSA_09002</name>
</gene>
<keyword evidence="1" id="KW-0175">Coiled coil</keyword>
<evidence type="ECO:0000313" key="3">
    <source>
        <dbReference type="Proteomes" id="UP000054937"/>
    </source>
</evidence>
<organism evidence="2 3">
    <name type="scientific">Pseudocohnilembus persalinus</name>
    <name type="common">Ciliate</name>
    <dbReference type="NCBI Taxonomy" id="266149"/>
    <lineage>
        <taxon>Eukaryota</taxon>
        <taxon>Sar</taxon>
        <taxon>Alveolata</taxon>
        <taxon>Ciliophora</taxon>
        <taxon>Intramacronucleata</taxon>
        <taxon>Oligohymenophorea</taxon>
        <taxon>Scuticociliatia</taxon>
        <taxon>Philasterida</taxon>
        <taxon>Pseudocohnilembidae</taxon>
        <taxon>Pseudocohnilembus</taxon>
    </lineage>
</organism>
<dbReference type="InParanoid" id="A0A0V0R313"/>